<dbReference type="InterPro" id="IPR010730">
    <property type="entry name" value="HET"/>
</dbReference>
<dbReference type="EMBL" id="ML737132">
    <property type="protein sequence ID" value="KAE8342859.1"/>
    <property type="molecule type" value="Genomic_DNA"/>
</dbReference>
<feature type="domain" description="Heterokaryon incompatibility" evidence="1">
    <location>
        <begin position="8"/>
        <end position="106"/>
    </location>
</feature>
<accession>A0A5N6YEH4</accession>
<reference evidence="2" key="1">
    <citation type="submission" date="2019-04" db="EMBL/GenBank/DDBJ databases">
        <title>Friends and foes A comparative genomics study of 23 Aspergillus species from section Flavi.</title>
        <authorList>
            <consortium name="DOE Joint Genome Institute"/>
            <person name="Kjaerbolling I."/>
            <person name="Vesth T."/>
            <person name="Frisvad J.C."/>
            <person name="Nybo J.L."/>
            <person name="Theobald S."/>
            <person name="Kildgaard S."/>
            <person name="Isbrandt T."/>
            <person name="Kuo A."/>
            <person name="Sato A."/>
            <person name="Lyhne E.K."/>
            <person name="Kogle M.E."/>
            <person name="Wiebenga A."/>
            <person name="Kun R.S."/>
            <person name="Lubbers R.J."/>
            <person name="Makela M.R."/>
            <person name="Barry K."/>
            <person name="Chovatia M."/>
            <person name="Clum A."/>
            <person name="Daum C."/>
            <person name="Haridas S."/>
            <person name="He G."/>
            <person name="LaButti K."/>
            <person name="Lipzen A."/>
            <person name="Mondo S."/>
            <person name="Riley R."/>
            <person name="Salamov A."/>
            <person name="Simmons B.A."/>
            <person name="Magnuson J.K."/>
            <person name="Henrissat B."/>
            <person name="Mortensen U.H."/>
            <person name="Larsen T.O."/>
            <person name="Devries R.P."/>
            <person name="Grigoriev I.V."/>
            <person name="Machida M."/>
            <person name="Baker S.E."/>
            <person name="Andersen M.R."/>
        </authorList>
    </citation>
    <scope>NUCLEOTIDE SEQUENCE</scope>
    <source>
        <strain evidence="2">CBS 117612</strain>
    </source>
</reference>
<organism evidence="2">
    <name type="scientific">Aspergillus arachidicola</name>
    <dbReference type="NCBI Taxonomy" id="656916"/>
    <lineage>
        <taxon>Eukaryota</taxon>
        <taxon>Fungi</taxon>
        <taxon>Dikarya</taxon>
        <taxon>Ascomycota</taxon>
        <taxon>Pezizomycotina</taxon>
        <taxon>Eurotiomycetes</taxon>
        <taxon>Eurotiomycetidae</taxon>
        <taxon>Eurotiales</taxon>
        <taxon>Aspergillaceae</taxon>
        <taxon>Aspergillus</taxon>
        <taxon>Aspergillus subgen. Circumdati</taxon>
    </lineage>
</organism>
<evidence type="ECO:0000313" key="2">
    <source>
        <dbReference type="EMBL" id="KAE8342859.1"/>
    </source>
</evidence>
<evidence type="ECO:0000259" key="1">
    <source>
        <dbReference type="Pfam" id="PF06985"/>
    </source>
</evidence>
<dbReference type="Proteomes" id="UP000325558">
    <property type="component" value="Unassembled WGS sequence"/>
</dbReference>
<name>A0A5N6YEH4_9EURO</name>
<sequence length="106" mass="11955">MADHPNSDMTERNAQVRMMGKIYQSADLVLVWLGDYSSKLAQGLPELEALAQRPPSELPPFKLLVDDERTSTTAASSGLFKNDRFYISAAAMTAFDLTNRQWFKRI</sequence>
<dbReference type="OrthoDB" id="4497861at2759"/>
<gene>
    <name evidence="2" type="ORF">BDV24DRAFT_162034</name>
</gene>
<proteinExistence type="predicted"/>
<protein>
    <recommendedName>
        <fullName evidence="1">Heterokaryon incompatibility domain-containing protein</fullName>
    </recommendedName>
</protein>
<dbReference type="Pfam" id="PF06985">
    <property type="entry name" value="HET"/>
    <property type="match status" value="1"/>
</dbReference>
<dbReference type="AlphaFoldDB" id="A0A5N6YEH4"/>